<dbReference type="AlphaFoldDB" id="A0A218ZEJ4"/>
<feature type="region of interest" description="Disordered" evidence="1">
    <location>
        <begin position="496"/>
        <end position="553"/>
    </location>
</feature>
<dbReference type="CDD" id="cd02859">
    <property type="entry name" value="E_set_AMPKbeta_like_N"/>
    <property type="match status" value="1"/>
</dbReference>
<protein>
    <recommendedName>
        <fullName evidence="2">AMP-activated protein kinase glycogen-binding domain-containing protein</fullName>
    </recommendedName>
</protein>
<evidence type="ECO:0000259" key="2">
    <source>
        <dbReference type="Pfam" id="PF16561"/>
    </source>
</evidence>
<sequence>MTPRTAPATVTVTVRYSKLGTQPPIYLAGSFDSPQWHEPREMRYTTDEHNEHDFYTDVDVQEGREYQYKFRVGPGDWWVLNEDSPTASDDQGFRNNLLAVPIAEHNTSTSTVESMPAAPIPTVEEMAPAVEMDHPNEHPAEEAMDTRETSDVLFSDEITKGSEGGAASLPVTPGLFEPAEPHPTPASGSEKTKEEMFKDFRDGKRGALPLATLTSGAAEPHPTPAAGVDRPKAELFADFKGWRAAASPLDGEPVEPHSMPADGREETGFATVEESQDAKGTEDKEAAEDFPGSIEPVPVPTSAITLNDDRTGPLTAPSSAVEKPGSEHVREKGAADGPSAPLLVVEKVDSEPSFGDDFGPGASVAQKDAFKLRAEDAEPDLAIIRSGAHTPELADVAAEVADSAAVLDRDAPTPPIPDEEAGRIGYRRMSHTPIPEVAATAAEVADVAAVIDGPPVAKEEPVADVAAFINGNPVTMKELGDLLEARGHFAIMNDESIQFPDTPPNEKVPLFPHEGGEAPEPSKTRRRKSTNPTTRRTSEPAVYDPNDPTIKKFPEDREGILRELALMQARLPPDTHDCVGGVDSDIAEEIHCPGKPISPMARPERSPSLDSIAEENDEEQESDPQSVPANVSRGLAHLQAEDADGEPEESIKPEEAKVLPQATLLNGESAKPERVDAAEEAPVASALDVGESPPSGHHGERALEDSLDGAETMPLPVARQQIPATPFVVGNRQLGHHDEEVQVVTGSPGPRILVEPATPGTFALEDPLAKPAGKAVAEAATEVDGNSETNASGVANTTAFEDENGTGNKLRSRKQNPSTVAERPLTPNSLRSAGKDAHSRNFLKAFWRVVFVDWIGGLIMRLCGGRDRRT</sequence>
<feature type="domain" description="AMP-activated protein kinase glycogen-binding" evidence="2">
    <location>
        <begin position="12"/>
        <end position="101"/>
    </location>
</feature>
<feature type="region of interest" description="Disordered" evidence="1">
    <location>
        <begin position="589"/>
        <end position="679"/>
    </location>
</feature>
<proteinExistence type="predicted"/>
<name>A0A218ZEJ4_9HELO</name>
<gene>
    <name evidence="3" type="ORF">B2J93_462</name>
</gene>
<evidence type="ECO:0000256" key="1">
    <source>
        <dbReference type="SAM" id="MobiDB-lite"/>
    </source>
</evidence>
<evidence type="ECO:0000313" key="4">
    <source>
        <dbReference type="Proteomes" id="UP000242519"/>
    </source>
</evidence>
<feature type="compositionally biased region" description="Basic and acidic residues" evidence="1">
    <location>
        <begin position="324"/>
        <end position="334"/>
    </location>
</feature>
<dbReference type="InParanoid" id="A0A218ZEJ4"/>
<dbReference type="SUPFAM" id="SSF81296">
    <property type="entry name" value="E set domains"/>
    <property type="match status" value="1"/>
</dbReference>
<reference evidence="3 4" key="1">
    <citation type="submission" date="2017-04" db="EMBL/GenBank/DDBJ databases">
        <title>Draft genome sequence of Marssonina coronaria NL1: causal agent of apple blotch.</title>
        <authorList>
            <person name="Cheng Q."/>
        </authorList>
    </citation>
    <scope>NUCLEOTIDE SEQUENCE [LARGE SCALE GENOMIC DNA]</scope>
    <source>
        <strain evidence="3 4">NL1</strain>
    </source>
</reference>
<dbReference type="Proteomes" id="UP000242519">
    <property type="component" value="Unassembled WGS sequence"/>
</dbReference>
<feature type="compositionally biased region" description="Acidic residues" evidence="1">
    <location>
        <begin position="612"/>
        <end position="622"/>
    </location>
</feature>
<accession>A0A218ZEJ4</accession>
<comment type="caution">
    <text evidence="3">The sequence shown here is derived from an EMBL/GenBank/DDBJ whole genome shotgun (WGS) entry which is preliminary data.</text>
</comment>
<dbReference type="InterPro" id="IPR013783">
    <property type="entry name" value="Ig-like_fold"/>
</dbReference>
<dbReference type="Gene3D" id="2.60.40.10">
    <property type="entry name" value="Immunoglobulins"/>
    <property type="match status" value="1"/>
</dbReference>
<dbReference type="InterPro" id="IPR014756">
    <property type="entry name" value="Ig_E-set"/>
</dbReference>
<dbReference type="OrthoDB" id="5350410at2759"/>
<dbReference type="InterPro" id="IPR032640">
    <property type="entry name" value="AMPK1_CBM"/>
</dbReference>
<feature type="compositionally biased region" description="Polar residues" evidence="1">
    <location>
        <begin position="784"/>
        <end position="819"/>
    </location>
</feature>
<feature type="region of interest" description="Disordered" evidence="1">
    <location>
        <begin position="246"/>
        <end position="340"/>
    </location>
</feature>
<dbReference type="STRING" id="503106.A0A218ZEJ4"/>
<feature type="compositionally biased region" description="Basic and acidic residues" evidence="1">
    <location>
        <begin position="514"/>
        <end position="523"/>
    </location>
</feature>
<dbReference type="Pfam" id="PF16561">
    <property type="entry name" value="AMPK1_CBM"/>
    <property type="match status" value="1"/>
</dbReference>
<feature type="region of interest" description="Disordered" evidence="1">
    <location>
        <begin position="784"/>
        <end position="834"/>
    </location>
</feature>
<feature type="region of interest" description="Disordered" evidence="1">
    <location>
        <begin position="160"/>
        <end position="193"/>
    </location>
</feature>
<evidence type="ECO:0000313" key="3">
    <source>
        <dbReference type="EMBL" id="OWP05586.1"/>
    </source>
</evidence>
<dbReference type="EMBL" id="MZNU01000064">
    <property type="protein sequence ID" value="OWP05586.1"/>
    <property type="molecule type" value="Genomic_DNA"/>
</dbReference>
<keyword evidence="4" id="KW-1185">Reference proteome</keyword>
<organism evidence="3 4">
    <name type="scientific">Diplocarpon coronariae</name>
    <dbReference type="NCBI Taxonomy" id="2795749"/>
    <lineage>
        <taxon>Eukaryota</taxon>
        <taxon>Fungi</taxon>
        <taxon>Dikarya</taxon>
        <taxon>Ascomycota</taxon>
        <taxon>Pezizomycotina</taxon>
        <taxon>Leotiomycetes</taxon>
        <taxon>Helotiales</taxon>
        <taxon>Drepanopezizaceae</taxon>
        <taxon>Diplocarpon</taxon>
    </lineage>
</organism>